<dbReference type="OMA" id="DYHMEAG"/>
<dbReference type="Pfam" id="PF06052">
    <property type="entry name" value="3-HAO"/>
    <property type="match status" value="1"/>
</dbReference>
<keyword evidence="3" id="KW-0662">Pyridine nucleotide biosynthesis</keyword>
<dbReference type="InterPro" id="IPR011051">
    <property type="entry name" value="RmlC_Cupin_sf"/>
</dbReference>
<dbReference type="EMBL" id="KB007989">
    <property type="protein sequence ID" value="ELR16492.1"/>
    <property type="molecule type" value="Genomic_DNA"/>
</dbReference>
<dbReference type="GeneID" id="14917185"/>
<keyword evidence="6" id="KW-0560">Oxidoreductase</keyword>
<evidence type="ECO:0000313" key="8">
    <source>
        <dbReference type="EMBL" id="ELR16492.1"/>
    </source>
</evidence>
<protein>
    <submittedName>
        <fullName evidence="8">3hydroxyanthranilate 3,4-dioxygenase</fullName>
    </submittedName>
</protein>
<name>L8GU67_ACACF</name>
<feature type="non-terminal residue" evidence="8">
    <location>
        <position position="121"/>
    </location>
</feature>
<dbReference type="Gene3D" id="2.60.120.10">
    <property type="entry name" value="Jelly Rolls"/>
    <property type="match status" value="1"/>
</dbReference>
<evidence type="ECO:0000256" key="2">
    <source>
        <dbReference type="ARBA" id="ARBA00002752"/>
    </source>
</evidence>
<reference evidence="8 9" key="1">
    <citation type="journal article" date="2013" name="Genome Biol.">
        <title>Genome of Acanthamoeba castellanii highlights extensive lateral gene transfer and early evolution of tyrosine kinase signaling.</title>
        <authorList>
            <person name="Clarke M."/>
            <person name="Lohan A.J."/>
            <person name="Liu B."/>
            <person name="Lagkouvardos I."/>
            <person name="Roy S."/>
            <person name="Zafar N."/>
            <person name="Bertelli C."/>
            <person name="Schilde C."/>
            <person name="Kianianmomeni A."/>
            <person name="Burglin T.R."/>
            <person name="Frech C."/>
            <person name="Turcotte B."/>
            <person name="Kopec K.O."/>
            <person name="Synnott J.M."/>
            <person name="Choo C."/>
            <person name="Paponov I."/>
            <person name="Finkler A."/>
            <person name="Soon Heng Tan C."/>
            <person name="Hutchins A.P."/>
            <person name="Weinmeier T."/>
            <person name="Rattei T."/>
            <person name="Chu J.S."/>
            <person name="Gimenez G."/>
            <person name="Irimia M."/>
            <person name="Rigden D.J."/>
            <person name="Fitzpatrick D.A."/>
            <person name="Lorenzo-Morales J."/>
            <person name="Bateman A."/>
            <person name="Chiu C.H."/>
            <person name="Tang P."/>
            <person name="Hegemann P."/>
            <person name="Fromm H."/>
            <person name="Raoult D."/>
            <person name="Greub G."/>
            <person name="Miranda-Saavedra D."/>
            <person name="Chen N."/>
            <person name="Nash P."/>
            <person name="Ginger M.L."/>
            <person name="Horn M."/>
            <person name="Schaap P."/>
            <person name="Caler L."/>
            <person name="Loftus B."/>
        </authorList>
    </citation>
    <scope>NUCLEOTIDE SEQUENCE [LARGE SCALE GENOMIC DNA]</scope>
    <source>
        <strain evidence="8 9">Neff</strain>
    </source>
</reference>
<dbReference type="OrthoDB" id="204928at2759"/>
<accession>L8GU67</accession>
<sequence length="121" mass="13512">MEGAPQPIDFDKWLEGAKAALLPPVCNKLIYGGQLKVMAVGGPNVRSDYHMEAGEELFYQVKGGMVLKVVEHGVHKDIPIAEGEFFLLPPRVPHSPQRFENTIGLVVERERDPESELDCMR</sequence>
<dbReference type="InterPro" id="IPR014710">
    <property type="entry name" value="RmlC-like_jellyroll"/>
</dbReference>
<comment type="function">
    <text evidence="2">Catalyzes the oxidative ring opening of 3-hydroxyanthranilate to 2-amino-3-carboxymuconate semialdehyde, which spontaneously cyclizes to quinolinate.</text>
</comment>
<evidence type="ECO:0000256" key="4">
    <source>
        <dbReference type="ARBA" id="ARBA00022723"/>
    </source>
</evidence>
<dbReference type="SUPFAM" id="SSF51182">
    <property type="entry name" value="RmlC-like cupins"/>
    <property type="match status" value="1"/>
</dbReference>
<evidence type="ECO:0000256" key="3">
    <source>
        <dbReference type="ARBA" id="ARBA00022642"/>
    </source>
</evidence>
<dbReference type="VEuPathDB" id="AmoebaDB:ACA1_348980"/>
<dbReference type="KEGG" id="acan:ACA1_348980"/>
<dbReference type="PANTHER" id="PTHR15497">
    <property type="entry name" value="3-HYDROXYANTHRANILATE 3,4-DIOXYGENASE"/>
    <property type="match status" value="1"/>
</dbReference>
<evidence type="ECO:0000256" key="7">
    <source>
        <dbReference type="ARBA" id="ARBA00023004"/>
    </source>
</evidence>
<dbReference type="InterPro" id="IPR010329">
    <property type="entry name" value="3hydroanth_dOase"/>
</dbReference>
<evidence type="ECO:0000256" key="5">
    <source>
        <dbReference type="ARBA" id="ARBA00022964"/>
    </source>
</evidence>
<dbReference type="Proteomes" id="UP000011083">
    <property type="component" value="Unassembled WGS sequence"/>
</dbReference>
<evidence type="ECO:0000313" key="9">
    <source>
        <dbReference type="Proteomes" id="UP000011083"/>
    </source>
</evidence>
<dbReference type="PANTHER" id="PTHR15497:SF1">
    <property type="entry name" value="3-HYDROXYANTHRANILATE 3,4-DIOXYGENASE"/>
    <property type="match status" value="1"/>
</dbReference>
<evidence type="ECO:0000256" key="6">
    <source>
        <dbReference type="ARBA" id="ARBA00023002"/>
    </source>
</evidence>
<keyword evidence="5 8" id="KW-0223">Dioxygenase</keyword>
<dbReference type="GO" id="GO:0034354">
    <property type="term" value="P:'de novo' NAD+ biosynthetic process from L-tryptophan"/>
    <property type="evidence" value="ECO:0007669"/>
    <property type="project" value="TreeGrafter"/>
</dbReference>
<keyword evidence="7" id="KW-0408">Iron</keyword>
<comment type="cofactor">
    <cofactor evidence="1">
        <name>Fe(2+)</name>
        <dbReference type="ChEBI" id="CHEBI:29033"/>
    </cofactor>
</comment>
<dbReference type="RefSeq" id="XP_004338505.1">
    <property type="nucleotide sequence ID" value="XM_004338457.1"/>
</dbReference>
<dbReference type="GO" id="GO:0046874">
    <property type="term" value="P:quinolinate metabolic process"/>
    <property type="evidence" value="ECO:0007669"/>
    <property type="project" value="TreeGrafter"/>
</dbReference>
<keyword evidence="4" id="KW-0479">Metal-binding</keyword>
<organism evidence="8 9">
    <name type="scientific">Acanthamoeba castellanii (strain ATCC 30010 / Neff)</name>
    <dbReference type="NCBI Taxonomy" id="1257118"/>
    <lineage>
        <taxon>Eukaryota</taxon>
        <taxon>Amoebozoa</taxon>
        <taxon>Discosea</taxon>
        <taxon>Longamoebia</taxon>
        <taxon>Centramoebida</taxon>
        <taxon>Acanthamoebidae</taxon>
        <taxon>Acanthamoeba</taxon>
    </lineage>
</organism>
<dbReference type="GO" id="GO:0005737">
    <property type="term" value="C:cytoplasm"/>
    <property type="evidence" value="ECO:0007669"/>
    <property type="project" value="TreeGrafter"/>
</dbReference>
<gene>
    <name evidence="8" type="ORF">ACA1_348980</name>
</gene>
<dbReference type="STRING" id="1257118.L8GU67"/>
<evidence type="ECO:0000256" key="1">
    <source>
        <dbReference type="ARBA" id="ARBA00001954"/>
    </source>
</evidence>
<proteinExistence type="predicted"/>
<dbReference type="GO" id="GO:0005506">
    <property type="term" value="F:iron ion binding"/>
    <property type="evidence" value="ECO:0007669"/>
    <property type="project" value="InterPro"/>
</dbReference>
<dbReference type="AlphaFoldDB" id="L8GU67"/>
<keyword evidence="9" id="KW-1185">Reference proteome</keyword>
<dbReference type="GO" id="GO:0000334">
    <property type="term" value="F:3-hydroxyanthranilate 3,4-dioxygenase activity"/>
    <property type="evidence" value="ECO:0007669"/>
    <property type="project" value="InterPro"/>
</dbReference>
<dbReference type="CDD" id="cd06123">
    <property type="entry name" value="cupin_HAO"/>
    <property type="match status" value="1"/>
</dbReference>